<dbReference type="InterPro" id="IPR025659">
    <property type="entry name" value="Tubby-like_C"/>
</dbReference>
<reference evidence="2" key="1">
    <citation type="submission" date="2018-02" db="EMBL/GenBank/DDBJ databases">
        <authorList>
            <person name="Cohen D.B."/>
            <person name="Kent A.D."/>
        </authorList>
    </citation>
    <scope>NUCLEOTIDE SEQUENCE</scope>
</reference>
<evidence type="ECO:0000313" key="2">
    <source>
        <dbReference type="EMBL" id="SPD30867.1"/>
    </source>
</evidence>
<proteinExistence type="inferred from homology"/>
<dbReference type="Gene3D" id="2.40.160.200">
    <property type="entry name" value="LURP1-related"/>
    <property type="match status" value="1"/>
</dbReference>
<protein>
    <submittedName>
        <fullName evidence="2">Uncharacterized protein</fullName>
    </submittedName>
</protein>
<dbReference type="PANTHER" id="PTHR31087:SF153">
    <property type="entry name" value="PROTEIN LURP-ONE-RELATED 11"/>
    <property type="match status" value="1"/>
</dbReference>
<dbReference type="PANTHER" id="PTHR31087">
    <property type="match status" value="1"/>
</dbReference>
<accession>A0A2N9IZW7</accession>
<evidence type="ECO:0000256" key="1">
    <source>
        <dbReference type="ARBA" id="ARBA00005437"/>
    </source>
</evidence>
<organism evidence="2">
    <name type="scientific">Fagus sylvatica</name>
    <name type="common">Beechnut</name>
    <dbReference type="NCBI Taxonomy" id="28930"/>
    <lineage>
        <taxon>Eukaryota</taxon>
        <taxon>Viridiplantae</taxon>
        <taxon>Streptophyta</taxon>
        <taxon>Embryophyta</taxon>
        <taxon>Tracheophyta</taxon>
        <taxon>Spermatophyta</taxon>
        <taxon>Magnoliopsida</taxon>
        <taxon>eudicotyledons</taxon>
        <taxon>Gunneridae</taxon>
        <taxon>Pentapetalae</taxon>
        <taxon>rosids</taxon>
        <taxon>fabids</taxon>
        <taxon>Fagales</taxon>
        <taxon>Fagaceae</taxon>
        <taxon>Fagus</taxon>
    </lineage>
</organism>
<sequence length="80" mass="8682">MRSEKAQASCYRLEGSTSGESAFKIIDSRLGELVAEARQKHSSSGVGLGHDVLTLMVEPQVDHSIIMALVAVYGLMQCRM</sequence>
<dbReference type="EMBL" id="OIVN01006337">
    <property type="protein sequence ID" value="SPD30867.1"/>
    <property type="molecule type" value="Genomic_DNA"/>
</dbReference>
<name>A0A2N9IZW7_FAGSY</name>
<dbReference type="InterPro" id="IPR038595">
    <property type="entry name" value="LOR_sf"/>
</dbReference>
<gene>
    <name evidence="2" type="ORF">FSB_LOCUS58749</name>
</gene>
<dbReference type="Pfam" id="PF04525">
    <property type="entry name" value="LOR"/>
    <property type="match status" value="1"/>
</dbReference>
<dbReference type="SUPFAM" id="SSF54518">
    <property type="entry name" value="Tubby C-terminal domain-like"/>
    <property type="match status" value="1"/>
</dbReference>
<comment type="similarity">
    <text evidence="1">Belongs to the LOR family.</text>
</comment>
<dbReference type="AlphaFoldDB" id="A0A2N9IZW7"/>
<dbReference type="InterPro" id="IPR007612">
    <property type="entry name" value="LOR"/>
</dbReference>